<reference evidence="7 8" key="1">
    <citation type="submission" date="2020-04" db="EMBL/GenBank/DDBJ databases">
        <title>Draft genome sequence of Caldanaerobacter sunterraneus. strain 1523vc isolated from Griffin hot spring, Kamchatka, Russia.</title>
        <authorList>
            <person name="Toshchakov S.V."/>
            <person name="Podosokorskaya O.A."/>
            <person name="Kublanov I.V."/>
            <person name="Korzhenkov A."/>
            <person name="Patrushev M.V."/>
        </authorList>
    </citation>
    <scope>NUCLEOTIDE SEQUENCE [LARGE SCALE GENOMIC DNA]</scope>
    <source>
        <strain evidence="7 8">1523vc</strain>
    </source>
</reference>
<dbReference type="EC" id="2.3.1.39" evidence="4"/>
<dbReference type="InterPro" id="IPR004410">
    <property type="entry name" value="Malonyl_CoA-ACP_transAc_FabD"/>
</dbReference>
<proteinExistence type="inferred from homology"/>
<dbReference type="SUPFAM" id="SSF55048">
    <property type="entry name" value="Probable ACP-binding domain of malonyl-CoA ACP transacylase"/>
    <property type="match status" value="1"/>
</dbReference>
<dbReference type="InterPro" id="IPR024925">
    <property type="entry name" value="Malonyl_CoA-ACP_transAc"/>
</dbReference>
<evidence type="ECO:0000259" key="6">
    <source>
        <dbReference type="SMART" id="SM00827"/>
    </source>
</evidence>
<keyword evidence="1 4" id="KW-0808">Transferase</keyword>
<dbReference type="PANTHER" id="PTHR42681:SF1">
    <property type="entry name" value="MALONYL-COA-ACYL CARRIER PROTEIN TRANSACYLASE, MITOCHONDRIAL"/>
    <property type="match status" value="1"/>
</dbReference>
<feature type="active site" evidence="5">
    <location>
        <position position="199"/>
    </location>
</feature>
<dbReference type="GO" id="GO:0006633">
    <property type="term" value="P:fatty acid biosynthetic process"/>
    <property type="evidence" value="ECO:0007669"/>
    <property type="project" value="TreeGrafter"/>
</dbReference>
<dbReference type="PIRSF" id="PIRSF000446">
    <property type="entry name" value="Mct"/>
    <property type="match status" value="1"/>
</dbReference>
<evidence type="ECO:0000256" key="4">
    <source>
        <dbReference type="PIRNR" id="PIRNR000446"/>
    </source>
</evidence>
<name>A0A7Y2PKZ0_9THEO</name>
<sequence length="309" mass="33938">MKIAFIYPGQGAQYAGMGKEIYEKYEEAKEIFERADEALGFNISKLCFEGPEEELMKTENTQPAILTVSVALTRVLQKRGVKPDVTAGLSLGEYSSLVLAEALDFEDAVRLVKMRGKYMQEVVPEGVGTMAAILGLPNEEVEEICRIASEVGVVEPANYNCPGQLVVSGEVKAVERAVELAKERGAKKAVVLAVSAPFHCSMLKEAGELLAKELEKVEIKDLKVPVISNVTADYVQKDKVKELLIKQVSHPVLWEQSVRKMIEDGVDTFIEIGPGKTLSGFVKKIDRSRTVLNFEDEESLMKTLSALGV</sequence>
<dbReference type="Proteomes" id="UP000529861">
    <property type="component" value="Unassembled WGS sequence"/>
</dbReference>
<accession>A0A7Y2PKZ0</accession>
<dbReference type="PANTHER" id="PTHR42681">
    <property type="entry name" value="MALONYL-COA-ACYL CARRIER PROTEIN TRANSACYLASE, MITOCHONDRIAL"/>
    <property type="match status" value="1"/>
</dbReference>
<protein>
    <recommendedName>
        <fullName evidence="4">Malonyl CoA-acyl carrier protein transacylase</fullName>
        <ecNumber evidence="4">2.3.1.39</ecNumber>
    </recommendedName>
</protein>
<dbReference type="InterPro" id="IPR050858">
    <property type="entry name" value="Mal-CoA-ACP_Trans/PKS_FabD"/>
</dbReference>
<evidence type="ECO:0000256" key="1">
    <source>
        <dbReference type="ARBA" id="ARBA00022679"/>
    </source>
</evidence>
<comment type="similarity">
    <text evidence="4">Belongs to the fabD family.</text>
</comment>
<evidence type="ECO:0000313" key="7">
    <source>
        <dbReference type="EMBL" id="NNG66175.1"/>
    </source>
</evidence>
<feature type="active site" evidence="5">
    <location>
        <position position="90"/>
    </location>
</feature>
<organism evidence="7 8">
    <name type="scientific">Caldanaerobacter subterraneus</name>
    <dbReference type="NCBI Taxonomy" id="911092"/>
    <lineage>
        <taxon>Bacteria</taxon>
        <taxon>Bacillati</taxon>
        <taxon>Bacillota</taxon>
        <taxon>Clostridia</taxon>
        <taxon>Thermoanaerobacterales</taxon>
        <taxon>Thermoanaerobacteraceae</taxon>
        <taxon>Caldanaerobacter</taxon>
    </lineage>
</organism>
<dbReference type="AlphaFoldDB" id="A0A7Y2PKZ0"/>
<dbReference type="RefSeq" id="WP_170270391.1">
    <property type="nucleotide sequence ID" value="NZ_JABEQB010000005.1"/>
</dbReference>
<comment type="caution">
    <text evidence="7">The sequence shown here is derived from an EMBL/GenBank/DDBJ whole genome shotgun (WGS) entry which is preliminary data.</text>
</comment>
<keyword evidence="2 4" id="KW-0012">Acyltransferase</keyword>
<dbReference type="NCBIfam" id="TIGR00128">
    <property type="entry name" value="fabD"/>
    <property type="match status" value="1"/>
</dbReference>
<dbReference type="EMBL" id="JABEQB010000005">
    <property type="protein sequence ID" value="NNG66175.1"/>
    <property type="molecule type" value="Genomic_DNA"/>
</dbReference>
<evidence type="ECO:0000313" key="8">
    <source>
        <dbReference type="Proteomes" id="UP000529861"/>
    </source>
</evidence>
<dbReference type="GO" id="GO:0005829">
    <property type="term" value="C:cytosol"/>
    <property type="evidence" value="ECO:0007669"/>
    <property type="project" value="TreeGrafter"/>
</dbReference>
<dbReference type="InterPro" id="IPR014043">
    <property type="entry name" value="Acyl_transferase_dom"/>
</dbReference>
<evidence type="ECO:0000256" key="3">
    <source>
        <dbReference type="ARBA" id="ARBA00048462"/>
    </source>
</evidence>
<dbReference type="SMART" id="SM00827">
    <property type="entry name" value="PKS_AT"/>
    <property type="match status" value="1"/>
</dbReference>
<gene>
    <name evidence="7" type="primary">fabD</name>
    <name evidence="7" type="ORF">HKI81_02835</name>
</gene>
<dbReference type="Gene3D" id="3.30.70.250">
    <property type="entry name" value="Malonyl-CoA ACP transacylase, ACP-binding"/>
    <property type="match status" value="1"/>
</dbReference>
<dbReference type="InterPro" id="IPR016036">
    <property type="entry name" value="Malonyl_transacylase_ACP-bd"/>
</dbReference>
<comment type="catalytic activity">
    <reaction evidence="3 4">
        <text>holo-[ACP] + malonyl-CoA = malonyl-[ACP] + CoA</text>
        <dbReference type="Rhea" id="RHEA:41792"/>
        <dbReference type="Rhea" id="RHEA-COMP:9623"/>
        <dbReference type="Rhea" id="RHEA-COMP:9685"/>
        <dbReference type="ChEBI" id="CHEBI:57287"/>
        <dbReference type="ChEBI" id="CHEBI:57384"/>
        <dbReference type="ChEBI" id="CHEBI:64479"/>
        <dbReference type="ChEBI" id="CHEBI:78449"/>
        <dbReference type="EC" id="2.3.1.39"/>
    </reaction>
</comment>
<dbReference type="InterPro" id="IPR016035">
    <property type="entry name" value="Acyl_Trfase/lysoPLipase"/>
</dbReference>
<dbReference type="InterPro" id="IPR001227">
    <property type="entry name" value="Ac_transferase_dom_sf"/>
</dbReference>
<evidence type="ECO:0000256" key="2">
    <source>
        <dbReference type="ARBA" id="ARBA00023315"/>
    </source>
</evidence>
<dbReference type="Gene3D" id="3.40.366.10">
    <property type="entry name" value="Malonyl-Coenzyme A Acyl Carrier Protein, domain 2"/>
    <property type="match status" value="1"/>
</dbReference>
<dbReference type="Pfam" id="PF00698">
    <property type="entry name" value="Acyl_transf_1"/>
    <property type="match status" value="1"/>
</dbReference>
<evidence type="ECO:0000256" key="5">
    <source>
        <dbReference type="PIRSR" id="PIRSR000446-1"/>
    </source>
</evidence>
<dbReference type="FunFam" id="3.30.70.250:FF:000001">
    <property type="entry name" value="Malonyl CoA-acyl carrier protein transacylase"/>
    <property type="match status" value="1"/>
</dbReference>
<dbReference type="GO" id="GO:0004314">
    <property type="term" value="F:[acyl-carrier-protein] S-malonyltransferase activity"/>
    <property type="evidence" value="ECO:0007669"/>
    <property type="project" value="UniProtKB-EC"/>
</dbReference>
<feature type="domain" description="Malonyl-CoA:ACP transacylase (MAT)" evidence="6">
    <location>
        <begin position="6"/>
        <end position="309"/>
    </location>
</feature>
<dbReference type="SUPFAM" id="SSF52151">
    <property type="entry name" value="FabD/lysophospholipase-like"/>
    <property type="match status" value="1"/>
</dbReference>